<evidence type="ECO:0008006" key="5">
    <source>
        <dbReference type="Google" id="ProtNLM"/>
    </source>
</evidence>
<evidence type="ECO:0000313" key="4">
    <source>
        <dbReference type="Proteomes" id="UP000260457"/>
    </source>
</evidence>
<name>A0AAX0S8G8_9BACI</name>
<organism evidence="2 3">
    <name type="scientific">Peribacillus butanolivorans</name>
    <dbReference type="NCBI Taxonomy" id="421767"/>
    <lineage>
        <taxon>Bacteria</taxon>
        <taxon>Bacillati</taxon>
        <taxon>Bacillota</taxon>
        <taxon>Bacilli</taxon>
        <taxon>Bacillales</taxon>
        <taxon>Bacillaceae</taxon>
        <taxon>Peribacillus</taxon>
    </lineage>
</organism>
<dbReference type="RefSeq" id="WP_098174568.1">
    <property type="nucleotide sequence ID" value="NZ_CP030926.1"/>
</dbReference>
<gene>
    <name evidence="2" type="ORF">CN689_01175</name>
    <name evidence="1" type="ORF">DTO10_24640</name>
</gene>
<dbReference type="EMBL" id="NUEQ01000004">
    <property type="protein sequence ID" value="PEJ37537.1"/>
    <property type="molecule type" value="Genomic_DNA"/>
</dbReference>
<evidence type="ECO:0000313" key="2">
    <source>
        <dbReference type="EMBL" id="PEJ37537.1"/>
    </source>
</evidence>
<dbReference type="KEGG" id="pbut:DTO10_24640"/>
<reference evidence="1 4" key="2">
    <citation type="submission" date="2018-07" db="EMBL/GenBank/DDBJ databases">
        <title>The molecular basis for the intramolecular migration of carboxyl group in the catabolism of para-hydroxybenzoate via gentisate.</title>
        <authorList>
            <person name="Zhao H."/>
            <person name="Xu Y."/>
            <person name="Lin S."/>
            <person name="Spain J.C."/>
            <person name="Zhou N.-Y."/>
        </authorList>
    </citation>
    <scope>NUCLEOTIDE SEQUENCE [LARGE SCALE GENOMIC DNA]</scope>
    <source>
        <strain evidence="1 4">PHB-7a</strain>
    </source>
</reference>
<evidence type="ECO:0000313" key="1">
    <source>
        <dbReference type="EMBL" id="AXN41256.1"/>
    </source>
</evidence>
<dbReference type="Proteomes" id="UP000260457">
    <property type="component" value="Chromosome"/>
</dbReference>
<dbReference type="GeneID" id="95401388"/>
<protein>
    <recommendedName>
        <fullName evidence="5">DUF2187 domain-containing protein</fullName>
    </recommendedName>
</protein>
<evidence type="ECO:0000313" key="3">
    <source>
        <dbReference type="Proteomes" id="UP000220106"/>
    </source>
</evidence>
<keyword evidence="4" id="KW-1185">Reference proteome</keyword>
<sequence>MQNEHNHMLTVIDFMKTGHKTYFVKIVGFDADAGREFEGEIKFVQNMPFGDLIHPQRSHLSSTCREFVRENLINRYDSGQFN</sequence>
<dbReference type="AlphaFoldDB" id="A0AAX0S8G8"/>
<accession>A0AAX0S8G8</accession>
<dbReference type="Proteomes" id="UP000220106">
    <property type="component" value="Unassembled WGS sequence"/>
</dbReference>
<proteinExistence type="predicted"/>
<reference evidence="2 3" key="1">
    <citation type="submission" date="2017-09" db="EMBL/GenBank/DDBJ databases">
        <title>Large-scale bioinformatics analysis of Bacillus genomes uncovers conserved roles of natural products in bacterial physiology.</title>
        <authorList>
            <consortium name="Agbiome Team Llc"/>
            <person name="Bleich R.M."/>
            <person name="Kirk G.J."/>
            <person name="Santa Maria K.C."/>
            <person name="Allen S.E."/>
            <person name="Farag S."/>
            <person name="Shank E.A."/>
            <person name="Bowers A."/>
        </authorList>
    </citation>
    <scope>NUCLEOTIDE SEQUENCE [LARGE SCALE GENOMIC DNA]</scope>
    <source>
        <strain evidence="2 3">AFS003229</strain>
    </source>
</reference>
<dbReference type="EMBL" id="CP030926">
    <property type="protein sequence ID" value="AXN41256.1"/>
    <property type="molecule type" value="Genomic_DNA"/>
</dbReference>